<evidence type="ECO:0000256" key="7">
    <source>
        <dbReference type="ARBA" id="ARBA00023049"/>
    </source>
</evidence>
<proteinExistence type="inferred from homology"/>
<dbReference type="SUPFAM" id="SSF54106">
    <property type="entry name" value="LysM domain"/>
    <property type="match status" value="1"/>
</dbReference>
<keyword evidence="4" id="KW-0479">Metal-binding</keyword>
<dbReference type="Pfam" id="PF00246">
    <property type="entry name" value="Peptidase_M14"/>
    <property type="match status" value="1"/>
</dbReference>
<keyword evidence="7" id="KW-0482">Metalloprotease</keyword>
<evidence type="ECO:0000259" key="9">
    <source>
        <dbReference type="PROSITE" id="PS51782"/>
    </source>
</evidence>
<feature type="domain" description="LysM" evidence="9">
    <location>
        <begin position="1"/>
        <end position="45"/>
    </location>
</feature>
<dbReference type="Gene3D" id="3.40.630.10">
    <property type="entry name" value="Zn peptidases"/>
    <property type="match status" value="1"/>
</dbReference>
<dbReference type="AlphaFoldDB" id="A0A2V2ZZD1"/>
<protein>
    <submittedName>
        <fullName evidence="11">G-D-glutamyl-meso-diaminopimelate peptidase</fullName>
    </submittedName>
</protein>
<dbReference type="Gene3D" id="3.10.350.10">
    <property type="entry name" value="LysM domain"/>
    <property type="match status" value="2"/>
</dbReference>
<dbReference type="GO" id="GO:0006508">
    <property type="term" value="P:proteolysis"/>
    <property type="evidence" value="ECO:0007669"/>
    <property type="project" value="UniProtKB-KW"/>
</dbReference>
<dbReference type="InterPro" id="IPR000834">
    <property type="entry name" value="Peptidase_M14"/>
</dbReference>
<dbReference type="SUPFAM" id="SSF53187">
    <property type="entry name" value="Zn-dependent exopeptidases"/>
    <property type="match status" value="1"/>
</dbReference>
<dbReference type="Pfam" id="PF01476">
    <property type="entry name" value="LysM"/>
    <property type="match status" value="2"/>
</dbReference>
<keyword evidence="6" id="KW-0862">Zinc</keyword>
<dbReference type="GO" id="GO:0005615">
    <property type="term" value="C:extracellular space"/>
    <property type="evidence" value="ECO:0007669"/>
    <property type="project" value="TreeGrafter"/>
</dbReference>
<organism evidence="11 12">
    <name type="scientific">Cytobacillus oceanisediminis</name>
    <dbReference type="NCBI Taxonomy" id="665099"/>
    <lineage>
        <taxon>Bacteria</taxon>
        <taxon>Bacillati</taxon>
        <taxon>Bacillota</taxon>
        <taxon>Bacilli</taxon>
        <taxon>Bacillales</taxon>
        <taxon>Bacillaceae</taxon>
        <taxon>Cytobacillus</taxon>
    </lineage>
</organism>
<dbReference type="PANTHER" id="PTHR11705">
    <property type="entry name" value="PROTEASE FAMILY M14 CARBOXYPEPTIDASE A,B"/>
    <property type="match status" value="1"/>
</dbReference>
<dbReference type="RefSeq" id="WP_110066174.1">
    <property type="nucleotide sequence ID" value="NZ_QGTW01000010.1"/>
</dbReference>
<dbReference type="PRINTS" id="PR00765">
    <property type="entry name" value="CRBOXYPTASEA"/>
</dbReference>
<comment type="caution">
    <text evidence="11">The sequence shown here is derived from an EMBL/GenBank/DDBJ whole genome shotgun (WGS) entry which is preliminary data.</text>
</comment>
<keyword evidence="5" id="KW-0378">Hydrolase</keyword>
<dbReference type="CDD" id="cd00118">
    <property type="entry name" value="LysM"/>
    <property type="match status" value="2"/>
</dbReference>
<evidence type="ECO:0000256" key="5">
    <source>
        <dbReference type="ARBA" id="ARBA00022801"/>
    </source>
</evidence>
<dbReference type="PANTHER" id="PTHR11705:SF143">
    <property type="entry name" value="SLL0236 PROTEIN"/>
    <property type="match status" value="1"/>
</dbReference>
<dbReference type="PROSITE" id="PS52035">
    <property type="entry name" value="PEPTIDASE_M14"/>
    <property type="match status" value="1"/>
</dbReference>
<comment type="similarity">
    <text evidence="2 8">Belongs to the peptidase M14 family.</text>
</comment>
<evidence type="ECO:0000313" key="12">
    <source>
        <dbReference type="Proteomes" id="UP000247150"/>
    </source>
</evidence>
<comment type="cofactor">
    <cofactor evidence="1">
        <name>Zn(2+)</name>
        <dbReference type="ChEBI" id="CHEBI:29105"/>
    </cofactor>
</comment>
<sequence length="395" mass="44309">MKVKVRSGDSLWYYSQLFMMPMNLIIDSNPSVNPASLKIGQEINIPGFTLQNYTVKKGDTFWKLGASRNLSVDALLLINQTLNPNSLTIGAVIKLPIRVISPIVAGRRQYDFQALMADISTLAAIYPFIKINTIGNSVLGKPIQEIRLGKGNKKVQINASFHANEWITTPILMALLNNFLLSLTNVRPIRGLSTMPLYNSVDLSIVPMVNPDGVDLVLNGPPPEVREQVMEINRGSTDFSGWKANIRGVDLNNQFPAKWEFEKERSEQNAPAPRDYLGEAPLTEPEAIAMADLARNNQFDRMLAFHTQGSEFYWGYEGMEPPESQVIAAEFERVSGYRAVQFIDSFAGYKDWFIQEFRKPGFTIELGSGINPLPLSQFDEIYEEVLGIFLASLYM</sequence>
<dbReference type="InterPro" id="IPR018392">
    <property type="entry name" value="LysM"/>
</dbReference>
<dbReference type="Proteomes" id="UP000247150">
    <property type="component" value="Unassembled WGS sequence"/>
</dbReference>
<evidence type="ECO:0000256" key="2">
    <source>
        <dbReference type="ARBA" id="ARBA00005988"/>
    </source>
</evidence>
<dbReference type="OrthoDB" id="9802862at2"/>
<evidence type="ECO:0000256" key="6">
    <source>
        <dbReference type="ARBA" id="ARBA00022833"/>
    </source>
</evidence>
<dbReference type="PROSITE" id="PS51782">
    <property type="entry name" value="LYSM"/>
    <property type="match status" value="2"/>
</dbReference>
<dbReference type="SMART" id="SM00631">
    <property type="entry name" value="Zn_pept"/>
    <property type="match status" value="1"/>
</dbReference>
<dbReference type="CDD" id="cd06229">
    <property type="entry name" value="M14_Endopeptidase_I"/>
    <property type="match status" value="1"/>
</dbReference>
<feature type="domain" description="LysM" evidence="9">
    <location>
        <begin position="51"/>
        <end position="95"/>
    </location>
</feature>
<evidence type="ECO:0000313" key="11">
    <source>
        <dbReference type="EMBL" id="PWW26594.1"/>
    </source>
</evidence>
<feature type="domain" description="Peptidase M14" evidence="10">
    <location>
        <begin position="108"/>
        <end position="393"/>
    </location>
</feature>
<dbReference type="PROSITE" id="PS00132">
    <property type="entry name" value="CARBOXYPEPT_ZN_1"/>
    <property type="match status" value="1"/>
</dbReference>
<evidence type="ECO:0000256" key="4">
    <source>
        <dbReference type="ARBA" id="ARBA00022723"/>
    </source>
</evidence>
<evidence type="ECO:0000256" key="8">
    <source>
        <dbReference type="PROSITE-ProRule" id="PRU01379"/>
    </source>
</evidence>
<dbReference type="InterPro" id="IPR036779">
    <property type="entry name" value="LysM_dom_sf"/>
</dbReference>
<dbReference type="GO" id="GO:0004181">
    <property type="term" value="F:metallocarboxypeptidase activity"/>
    <property type="evidence" value="ECO:0007669"/>
    <property type="project" value="InterPro"/>
</dbReference>
<dbReference type="GO" id="GO:0008270">
    <property type="term" value="F:zinc ion binding"/>
    <property type="evidence" value="ECO:0007669"/>
    <property type="project" value="InterPro"/>
</dbReference>
<dbReference type="InterPro" id="IPR057246">
    <property type="entry name" value="CARBOXYPEPT_ZN_1"/>
</dbReference>
<keyword evidence="3" id="KW-0645">Protease</keyword>
<dbReference type="SMART" id="SM00257">
    <property type="entry name" value="LysM"/>
    <property type="match status" value="2"/>
</dbReference>
<gene>
    <name evidence="11" type="ORF">DFO73_110167</name>
</gene>
<evidence type="ECO:0000259" key="10">
    <source>
        <dbReference type="PROSITE" id="PS52035"/>
    </source>
</evidence>
<dbReference type="InterPro" id="IPR034274">
    <property type="entry name" value="ENP1_M14_CPD"/>
</dbReference>
<evidence type="ECO:0000256" key="1">
    <source>
        <dbReference type="ARBA" id="ARBA00001947"/>
    </source>
</evidence>
<evidence type="ECO:0000256" key="3">
    <source>
        <dbReference type="ARBA" id="ARBA00022670"/>
    </source>
</evidence>
<reference evidence="11 12" key="1">
    <citation type="submission" date="2018-05" db="EMBL/GenBank/DDBJ databases">
        <title>Freshwater and sediment microbial communities from various areas in North America, analyzing microbe dynamics in response to fracking.</title>
        <authorList>
            <person name="Lamendella R."/>
        </authorList>
    </citation>
    <scope>NUCLEOTIDE SEQUENCE [LARGE SCALE GENOMIC DNA]</scope>
    <source>
        <strain evidence="11 12">15_TX</strain>
    </source>
</reference>
<dbReference type="EMBL" id="QGTW01000010">
    <property type="protein sequence ID" value="PWW26594.1"/>
    <property type="molecule type" value="Genomic_DNA"/>
</dbReference>
<feature type="active site" description="Proton donor/acceptor" evidence="8">
    <location>
        <position position="365"/>
    </location>
</feature>
<accession>A0A2V2ZZD1</accession>
<name>A0A2V2ZZD1_9BACI</name>